<evidence type="ECO:0000313" key="1">
    <source>
        <dbReference type="EMBL" id="GLI58260.1"/>
    </source>
</evidence>
<dbReference type="EMBL" id="BSDY01000041">
    <property type="protein sequence ID" value="GLI58260.1"/>
    <property type="molecule type" value="Genomic_DNA"/>
</dbReference>
<accession>A0A9W6GQ30</accession>
<comment type="caution">
    <text evidence="1">The sequence shown here is derived from an EMBL/GenBank/DDBJ whole genome shotgun (WGS) entry which is preliminary data.</text>
</comment>
<organism evidence="1 2">
    <name type="scientific">Propionigenium maris DSM 9537</name>
    <dbReference type="NCBI Taxonomy" id="1123000"/>
    <lineage>
        <taxon>Bacteria</taxon>
        <taxon>Fusobacteriati</taxon>
        <taxon>Fusobacteriota</taxon>
        <taxon>Fusobacteriia</taxon>
        <taxon>Fusobacteriales</taxon>
        <taxon>Fusobacteriaceae</taxon>
        <taxon>Propionigenium</taxon>
    </lineage>
</organism>
<proteinExistence type="predicted"/>
<reference evidence="1" key="1">
    <citation type="submission" date="2022-12" db="EMBL/GenBank/DDBJ databases">
        <title>Reference genome sequencing for broad-spectrum identification of bacterial and archaeal isolates by mass spectrometry.</title>
        <authorList>
            <person name="Sekiguchi Y."/>
            <person name="Tourlousse D.M."/>
        </authorList>
    </citation>
    <scope>NUCLEOTIDE SEQUENCE</scope>
    <source>
        <strain evidence="1">10succ1</strain>
    </source>
</reference>
<dbReference type="RefSeq" id="WP_281837984.1">
    <property type="nucleotide sequence ID" value="NZ_BSDY01000041.1"/>
</dbReference>
<dbReference type="Proteomes" id="UP001144471">
    <property type="component" value="Unassembled WGS sequence"/>
</dbReference>
<dbReference type="AlphaFoldDB" id="A0A9W6GQ30"/>
<protein>
    <submittedName>
        <fullName evidence="1">Uncharacterized protein</fullName>
    </submittedName>
</protein>
<name>A0A9W6GQ30_9FUSO</name>
<evidence type="ECO:0000313" key="2">
    <source>
        <dbReference type="Proteomes" id="UP001144471"/>
    </source>
</evidence>
<sequence length="86" mass="10159">MAGKMIDRKEFQEVLSLHDRYKWASSEADLRRAFYIFSGSLSRYILGGDGKDYFMDLYRNKGMEWLQADEGKKIYGEWISFIKRGS</sequence>
<keyword evidence="2" id="KW-1185">Reference proteome</keyword>
<gene>
    <name evidence="1" type="ORF">PM10SUCC1_37740</name>
</gene>